<proteinExistence type="predicted"/>
<dbReference type="AlphaFoldDB" id="A0A9Q1KBM8"/>
<keyword evidence="4" id="KW-1185">Reference proteome</keyword>
<name>A0A9Q1KBM8_9CARY</name>
<feature type="region of interest" description="Disordered" evidence="2">
    <location>
        <begin position="1"/>
        <end position="132"/>
    </location>
</feature>
<feature type="compositionally biased region" description="Low complexity" evidence="2">
    <location>
        <begin position="91"/>
        <end position="108"/>
    </location>
</feature>
<feature type="compositionally biased region" description="Acidic residues" evidence="2">
    <location>
        <begin position="76"/>
        <end position="87"/>
    </location>
</feature>
<sequence length="919" mass="103619">MAESPPPSSPPSQPPSKSETSDPQNPKRASKYEGPSRNHQPQTPHTQSLPAESLVDLQEQLNPDEDQREEPQIVGDDQEQDDPEPEQEGMSVTLSHSSISDSHSALESKGNPPVSSVRRAPKRKKGLGKKSQVALEKKLQTLSQNFNPIPFVPAKSLDFPRHEELLKRLGLWDFAHIEFDRNLRADLIAKLIVNYTPKQRFFYVNDCRIGVNRADLGRALKLPGKKVAGDCEGEKFPPEFLSFLDEFVSNLMLLHEDLWCMPTEVVNWTNLVKDGHPEKVDWAGLVWFMVEKELAQGPNLKDCYYASHLQQLIKVQKEELLRDDPKVDLTVEDDEDGDVKMLDYEVSLGRQRSVEKNVEDRDVQVAPMEIVGDTDKMEKVDDAEEMKEGWDADKVEKVEDVGRVENGGNGCDAVIADEVCKVENVGGTCNFGSAEEVCKVENVGGEHTVGSANEVCEVENVDDVHNGGSDIEDGKLENVEVAECVGNIENTDEHVENVDNADEHVENADNVENVVNADEHVENADNVDERVEILDNTESVEEEGKDGDMMDFGYCKGDEQGQWFLDGKNEGGQHFLHRCSVAGAKLSMEDGRQVELVEGMKHEDVQDEGHVEGFRIMQKAPLDGMPQAKLMQDFETGQLQYSSADLGGQPPLQLMSSRVENNVMLGGPSMLNHAGKREIDHEHDIAHHALNDNHKKMRIDGSWGHHKASEFDMFMDQILHLIGKAKMAHEAEKEEAYGHGNVNQQFIAHELARKDNEIMQLKCKLDELERRRQADIHRLDRELYLMNSVINGYRSALKDTQRAFAEFRKCCAVPDEPIYKDAGSGGVVKSIMELEKERIKQEQERKALFCFLEETYLKHLKIYEFEWNELFVKVQSLDNRLMTAAGDLEQLKEHHVNQASVTEVAGHAFVNVLERVFLM</sequence>
<dbReference type="PANTHER" id="PTHR35120">
    <property type="entry name" value="HISTONE ACETYLTRANSFERASE KAT6B-LIKE"/>
    <property type="match status" value="1"/>
</dbReference>
<feature type="coiled-coil region" evidence="1">
    <location>
        <begin position="751"/>
        <end position="778"/>
    </location>
</feature>
<evidence type="ECO:0000313" key="3">
    <source>
        <dbReference type="EMBL" id="KAJ8439975.1"/>
    </source>
</evidence>
<reference evidence="3" key="1">
    <citation type="submission" date="2022-04" db="EMBL/GenBank/DDBJ databases">
        <title>Carnegiea gigantea Genome sequencing and assembly v2.</title>
        <authorList>
            <person name="Copetti D."/>
            <person name="Sanderson M.J."/>
            <person name="Burquez A."/>
            <person name="Wojciechowski M.F."/>
        </authorList>
    </citation>
    <scope>NUCLEOTIDE SEQUENCE</scope>
    <source>
        <strain evidence="3">SGP5-SGP5p</strain>
        <tissue evidence="3">Aerial part</tissue>
    </source>
</reference>
<accession>A0A9Q1KBM8</accession>
<dbReference type="Proteomes" id="UP001153076">
    <property type="component" value="Unassembled WGS sequence"/>
</dbReference>
<gene>
    <name evidence="3" type="ORF">Cgig2_008358</name>
</gene>
<evidence type="ECO:0000256" key="2">
    <source>
        <dbReference type="SAM" id="MobiDB-lite"/>
    </source>
</evidence>
<organism evidence="3 4">
    <name type="scientific">Carnegiea gigantea</name>
    <dbReference type="NCBI Taxonomy" id="171969"/>
    <lineage>
        <taxon>Eukaryota</taxon>
        <taxon>Viridiplantae</taxon>
        <taxon>Streptophyta</taxon>
        <taxon>Embryophyta</taxon>
        <taxon>Tracheophyta</taxon>
        <taxon>Spermatophyta</taxon>
        <taxon>Magnoliopsida</taxon>
        <taxon>eudicotyledons</taxon>
        <taxon>Gunneridae</taxon>
        <taxon>Pentapetalae</taxon>
        <taxon>Caryophyllales</taxon>
        <taxon>Cactineae</taxon>
        <taxon>Cactaceae</taxon>
        <taxon>Cactoideae</taxon>
        <taxon>Echinocereeae</taxon>
        <taxon>Carnegiea</taxon>
    </lineage>
</organism>
<evidence type="ECO:0000256" key="1">
    <source>
        <dbReference type="SAM" id="Coils"/>
    </source>
</evidence>
<dbReference type="PANTHER" id="PTHR35120:SF2">
    <property type="entry name" value="AMINOTRANSFERASE-LIKE PLANT MOBILE DOMAIN-CONTAINING PROTEIN"/>
    <property type="match status" value="1"/>
</dbReference>
<feature type="compositionally biased region" description="Basic residues" evidence="2">
    <location>
        <begin position="119"/>
        <end position="128"/>
    </location>
</feature>
<feature type="compositionally biased region" description="Polar residues" evidence="2">
    <location>
        <begin position="37"/>
        <end position="50"/>
    </location>
</feature>
<feature type="compositionally biased region" description="Pro residues" evidence="2">
    <location>
        <begin position="1"/>
        <end position="14"/>
    </location>
</feature>
<dbReference type="EMBL" id="JAKOGI010000203">
    <property type="protein sequence ID" value="KAJ8439975.1"/>
    <property type="molecule type" value="Genomic_DNA"/>
</dbReference>
<protein>
    <submittedName>
        <fullName evidence="3">Uncharacterized protein</fullName>
    </submittedName>
</protein>
<keyword evidence="1" id="KW-0175">Coiled coil</keyword>
<dbReference type="OrthoDB" id="1935530at2759"/>
<comment type="caution">
    <text evidence="3">The sequence shown here is derived from an EMBL/GenBank/DDBJ whole genome shotgun (WGS) entry which is preliminary data.</text>
</comment>
<evidence type="ECO:0000313" key="4">
    <source>
        <dbReference type="Proteomes" id="UP001153076"/>
    </source>
</evidence>